<dbReference type="Proteomes" id="UP001497444">
    <property type="component" value="Chromosome 6"/>
</dbReference>
<accession>A0ABP0X9C5</accession>
<reference evidence="2" key="1">
    <citation type="submission" date="2024-02" db="EMBL/GenBank/DDBJ databases">
        <authorList>
            <consortium name="ELIXIR-Norway"/>
            <consortium name="Elixir Norway"/>
        </authorList>
    </citation>
    <scope>NUCLEOTIDE SEQUENCE</scope>
</reference>
<keyword evidence="3" id="KW-1185">Reference proteome</keyword>
<organism evidence="2 3">
    <name type="scientific">Sphagnum jensenii</name>
    <dbReference type="NCBI Taxonomy" id="128206"/>
    <lineage>
        <taxon>Eukaryota</taxon>
        <taxon>Viridiplantae</taxon>
        <taxon>Streptophyta</taxon>
        <taxon>Embryophyta</taxon>
        <taxon>Bryophyta</taxon>
        <taxon>Sphagnophytina</taxon>
        <taxon>Sphagnopsida</taxon>
        <taxon>Sphagnales</taxon>
        <taxon>Sphagnaceae</taxon>
        <taxon>Sphagnum</taxon>
    </lineage>
</organism>
<evidence type="ECO:0000313" key="3">
    <source>
        <dbReference type="Proteomes" id="UP001497444"/>
    </source>
</evidence>
<dbReference type="EMBL" id="OZ020101">
    <property type="protein sequence ID" value="CAK9274195.1"/>
    <property type="molecule type" value="Genomic_DNA"/>
</dbReference>
<feature type="region of interest" description="Disordered" evidence="1">
    <location>
        <begin position="1"/>
        <end position="25"/>
    </location>
</feature>
<protein>
    <submittedName>
        <fullName evidence="2">Uncharacterized protein</fullName>
    </submittedName>
</protein>
<gene>
    <name evidence="2" type="ORF">CSSPJE1EN1_LOCUS19673</name>
</gene>
<evidence type="ECO:0000313" key="2">
    <source>
        <dbReference type="EMBL" id="CAK9274195.1"/>
    </source>
</evidence>
<name>A0ABP0X9C5_9BRYO</name>
<sequence length="359" mass="39233">MERISYQHGGRAAEYSGAARKDNVDKKAHVGKRECNEQIQYINDELVGLPHLHQGTTDGANRSQSGQSLCNVVHNIHDHISLPSRQAKLTSAMVAPNKNRTSLINMVKDANLDKMMNGPMASLLEGPLQREPTAYESCSKRAKIVQRGAEVFTGVLEHGHASSVSSQAKFVANDRHTTLHILAKGIEPHSKKQGPIIAGVKTPIRMESTSTRAFVDRARVSSSRPEKSNVGLEVINLSDDDGEDAGLVDHYPAQPNTQNIECDKMKDKSSMSNLLSMSATNILKEEVVFVGDKTSLPAFKKSTPTVVVMIRDSGWELNSHYHHLHKLNLELNSLDAETACLIMSQCGVATPSVLDMANV</sequence>
<evidence type="ECO:0000256" key="1">
    <source>
        <dbReference type="SAM" id="MobiDB-lite"/>
    </source>
</evidence>
<proteinExistence type="predicted"/>